<reference evidence="6" key="1">
    <citation type="submission" date="2016-04" db="UniProtKB">
        <authorList>
            <consortium name="WormBaseParasite"/>
        </authorList>
    </citation>
    <scope>IDENTIFICATION</scope>
</reference>
<evidence type="ECO:0000313" key="3">
    <source>
        <dbReference type="EMBL" id="VDN54652.1"/>
    </source>
</evidence>
<dbReference type="PROSITE" id="PS50097">
    <property type="entry name" value="BTB"/>
    <property type="match status" value="1"/>
</dbReference>
<dbReference type="Gene3D" id="2.60.120.260">
    <property type="entry name" value="Galactose-binding domain-like"/>
    <property type="match status" value="2"/>
</dbReference>
<evidence type="ECO:0000313" key="4">
    <source>
        <dbReference type="Proteomes" id="UP000038040"/>
    </source>
</evidence>
<dbReference type="Proteomes" id="UP000274756">
    <property type="component" value="Unassembled WGS sequence"/>
</dbReference>
<dbReference type="PANTHER" id="PTHR46306:SF1">
    <property type="entry name" value="BTB_POZ DOMAIN-CONTAINING PROTEIN 9"/>
    <property type="match status" value="1"/>
</dbReference>
<dbReference type="InterPro" id="IPR000421">
    <property type="entry name" value="FA58C"/>
</dbReference>
<dbReference type="Pfam" id="PF00754">
    <property type="entry name" value="F5_F8_type_C"/>
    <property type="match status" value="1"/>
</dbReference>
<dbReference type="Gene3D" id="3.30.710.10">
    <property type="entry name" value="Potassium Channel Kv1.1, Chain A"/>
    <property type="match status" value="1"/>
</dbReference>
<dbReference type="SMART" id="SM00225">
    <property type="entry name" value="BTB"/>
    <property type="match status" value="1"/>
</dbReference>
<dbReference type="SUPFAM" id="SSF49785">
    <property type="entry name" value="Galactose-binding domain-like"/>
    <property type="match status" value="2"/>
</dbReference>
<reference evidence="3 5" key="2">
    <citation type="submission" date="2018-11" db="EMBL/GenBank/DDBJ databases">
        <authorList>
            <consortium name="Pathogen Informatics"/>
        </authorList>
    </citation>
    <scope>NUCLEOTIDE SEQUENCE [LARGE SCALE GENOMIC DNA]</scope>
</reference>
<dbReference type="GO" id="GO:0048512">
    <property type="term" value="P:circadian behavior"/>
    <property type="evidence" value="ECO:0007669"/>
    <property type="project" value="TreeGrafter"/>
</dbReference>
<sequence>MSDNHPQLRNDNHFQSTSGLSPPAINSIGICKMQTAVFHPFEQRYNCFNSVVAGMSGEIQHVMYLAENIGSLYLSAVCSDVILKVEGYALPAHRLILAARSDYFRALLFNGMRETRDTEIELVDTSVDGFKMLLKYIYTGKLSLSSLKEEVVLDVLGLAHRYGFTELELSISEYLKVIALKTAVLNIRNVCTIYGVAHLYSLHSLYDVCLNYADKHAVEVLSTQGFLHLSALAVEQMIRRDSLCAPEIEIFKAVREWVRLHASQVEDIELIVSKLRLPLMKLNDLLNVVRPSGLLSADAILDAIRDQQEKKSGELTYRGFLLHDINVLTTDFNTKVLTGEGANNLLNGELNRYDTDRGFTSHIISEKSSGIIIELGRPFIINHISLLLWDRDQRSYSYYIEVSMDSEDWIRVIDYRKYLCRSHQNLFFPARVVKFIRVVGTYNSVNNAFYLVNIEATYNTRPPDFDPATSVISKHYENCSFRKKKKQNSFRDLKFRTYIAVPLTNVASIVNNAVVIEGVSRSRNALINGDTSNYDWDNGYTCHQLGSGAIVVQLPQPYLINSMRLLLWDCDDRYYSYYVEVSSNQASWTRVADHTQDQCKAWQLLRFDYIPVVYIRIVGTNNSANEVFHCVHFECPAQRAALMALDSISERSESNTPENNNEDF</sequence>
<name>A0A0N4U114_DRAME</name>
<dbReference type="FunFam" id="1.25.40.420:FF:000005">
    <property type="entry name" value="BTB/POZ domain-containing protein 9"/>
    <property type="match status" value="1"/>
</dbReference>
<dbReference type="FunFam" id="2.60.120.260:FF:000051">
    <property type="entry name" value="BTB/POZ domain-containing protein 9"/>
    <property type="match status" value="1"/>
</dbReference>
<proteinExistence type="predicted"/>
<dbReference type="SMART" id="SM00875">
    <property type="entry name" value="BACK"/>
    <property type="match status" value="1"/>
</dbReference>
<organism evidence="4 6">
    <name type="scientific">Dracunculus medinensis</name>
    <name type="common">Guinea worm</name>
    <dbReference type="NCBI Taxonomy" id="318479"/>
    <lineage>
        <taxon>Eukaryota</taxon>
        <taxon>Metazoa</taxon>
        <taxon>Ecdysozoa</taxon>
        <taxon>Nematoda</taxon>
        <taxon>Chromadorea</taxon>
        <taxon>Rhabditida</taxon>
        <taxon>Spirurina</taxon>
        <taxon>Dracunculoidea</taxon>
        <taxon>Dracunculidae</taxon>
        <taxon>Dracunculus</taxon>
    </lineage>
</organism>
<dbReference type="AlphaFoldDB" id="A0A0N4U114"/>
<dbReference type="InterPro" id="IPR011333">
    <property type="entry name" value="SKP1/BTB/POZ_sf"/>
</dbReference>
<evidence type="ECO:0000313" key="5">
    <source>
        <dbReference type="Proteomes" id="UP000274756"/>
    </source>
</evidence>
<feature type="region of interest" description="Disordered" evidence="1">
    <location>
        <begin position="1"/>
        <end position="20"/>
    </location>
</feature>
<dbReference type="PANTHER" id="PTHR46306">
    <property type="entry name" value="BTB/POZ DOMAIN-CONTAINING PROTEIN 9"/>
    <property type="match status" value="1"/>
</dbReference>
<dbReference type="InterPro" id="IPR011705">
    <property type="entry name" value="BACK"/>
</dbReference>
<dbReference type="EMBL" id="UYYG01001150">
    <property type="protein sequence ID" value="VDN54652.1"/>
    <property type="molecule type" value="Genomic_DNA"/>
</dbReference>
<evidence type="ECO:0000259" key="2">
    <source>
        <dbReference type="PROSITE" id="PS50097"/>
    </source>
</evidence>
<protein>
    <submittedName>
        <fullName evidence="6">BTB domain-containing protein</fullName>
    </submittedName>
</protein>
<keyword evidence="5" id="KW-1185">Reference proteome</keyword>
<gene>
    <name evidence="3" type="ORF">DME_LOCUS4625</name>
</gene>
<accession>A0A0N4U114</accession>
<dbReference type="InterPro" id="IPR008979">
    <property type="entry name" value="Galactose-bd-like_sf"/>
</dbReference>
<dbReference type="GO" id="GO:0050804">
    <property type="term" value="P:modulation of chemical synaptic transmission"/>
    <property type="evidence" value="ECO:0007669"/>
    <property type="project" value="TreeGrafter"/>
</dbReference>
<evidence type="ECO:0000313" key="6">
    <source>
        <dbReference type="WBParaSite" id="DME_0000026501-mRNA-1"/>
    </source>
</evidence>
<feature type="domain" description="BTB" evidence="2">
    <location>
        <begin position="79"/>
        <end position="146"/>
    </location>
</feature>
<dbReference type="Pfam" id="PF07707">
    <property type="entry name" value="BACK"/>
    <property type="match status" value="1"/>
</dbReference>
<dbReference type="OrthoDB" id="9997739at2759"/>
<dbReference type="GO" id="GO:0008344">
    <property type="term" value="P:adult locomotory behavior"/>
    <property type="evidence" value="ECO:0007669"/>
    <property type="project" value="TreeGrafter"/>
</dbReference>
<dbReference type="GO" id="GO:0005737">
    <property type="term" value="C:cytoplasm"/>
    <property type="evidence" value="ECO:0007669"/>
    <property type="project" value="TreeGrafter"/>
</dbReference>
<dbReference type="STRING" id="318479.A0A0N4U114"/>
<dbReference type="InterPro" id="IPR052407">
    <property type="entry name" value="BTB_POZ_domain_cont_9"/>
</dbReference>
<evidence type="ECO:0000256" key="1">
    <source>
        <dbReference type="SAM" id="MobiDB-lite"/>
    </source>
</evidence>
<dbReference type="Proteomes" id="UP000038040">
    <property type="component" value="Unplaced"/>
</dbReference>
<dbReference type="InterPro" id="IPR000210">
    <property type="entry name" value="BTB/POZ_dom"/>
</dbReference>
<dbReference type="SUPFAM" id="SSF54695">
    <property type="entry name" value="POZ domain"/>
    <property type="match status" value="1"/>
</dbReference>
<dbReference type="WBParaSite" id="DME_0000026501-mRNA-1">
    <property type="protein sequence ID" value="DME_0000026501-mRNA-1"/>
    <property type="gene ID" value="DME_0000026501"/>
</dbReference>
<dbReference type="CDD" id="cd18287">
    <property type="entry name" value="BTB_POZ_BTBD9"/>
    <property type="match status" value="1"/>
</dbReference>
<dbReference type="Gene3D" id="1.25.40.420">
    <property type="match status" value="1"/>
</dbReference>
<dbReference type="Pfam" id="PF00651">
    <property type="entry name" value="BTB"/>
    <property type="match status" value="1"/>
</dbReference>
<feature type="compositionally biased region" description="Basic and acidic residues" evidence="1">
    <location>
        <begin position="1"/>
        <end position="12"/>
    </location>
</feature>